<feature type="compositionally biased region" description="Pro residues" evidence="1">
    <location>
        <begin position="147"/>
        <end position="157"/>
    </location>
</feature>
<evidence type="ECO:0000313" key="3">
    <source>
        <dbReference type="Proteomes" id="UP000565441"/>
    </source>
</evidence>
<dbReference type="OrthoDB" id="3168445at2759"/>
<reference evidence="2 3" key="1">
    <citation type="journal article" date="2020" name="ISME J.">
        <title>Uncovering the hidden diversity of litter-decomposition mechanisms in mushroom-forming fungi.</title>
        <authorList>
            <person name="Floudas D."/>
            <person name="Bentzer J."/>
            <person name="Ahren D."/>
            <person name="Johansson T."/>
            <person name="Persson P."/>
            <person name="Tunlid A."/>
        </authorList>
    </citation>
    <scope>NUCLEOTIDE SEQUENCE [LARGE SCALE GENOMIC DNA]</scope>
    <source>
        <strain evidence="2 3">CBS 661.87</strain>
    </source>
</reference>
<dbReference type="AlphaFoldDB" id="A0A8H5GXI3"/>
<feature type="compositionally biased region" description="Acidic residues" evidence="1">
    <location>
        <begin position="499"/>
        <end position="512"/>
    </location>
</feature>
<keyword evidence="3" id="KW-1185">Reference proteome</keyword>
<feature type="compositionally biased region" description="Polar residues" evidence="1">
    <location>
        <begin position="289"/>
        <end position="309"/>
    </location>
</feature>
<evidence type="ECO:0000313" key="2">
    <source>
        <dbReference type="EMBL" id="KAF5372760.1"/>
    </source>
</evidence>
<gene>
    <name evidence="2" type="ORF">D9615_010100</name>
</gene>
<name>A0A8H5GXI3_9AGAR</name>
<feature type="compositionally biased region" description="Basic and acidic residues" evidence="1">
    <location>
        <begin position="1"/>
        <end position="12"/>
    </location>
</feature>
<dbReference type="Proteomes" id="UP000565441">
    <property type="component" value="Unassembled WGS sequence"/>
</dbReference>
<feature type="compositionally biased region" description="Basic and acidic residues" evidence="1">
    <location>
        <begin position="193"/>
        <end position="202"/>
    </location>
</feature>
<protein>
    <submittedName>
        <fullName evidence="2">Uncharacterized protein</fullName>
    </submittedName>
</protein>
<feature type="region of interest" description="Disordered" evidence="1">
    <location>
        <begin position="333"/>
        <end position="352"/>
    </location>
</feature>
<proteinExistence type="predicted"/>
<organism evidence="2 3">
    <name type="scientific">Tricholomella constricta</name>
    <dbReference type="NCBI Taxonomy" id="117010"/>
    <lineage>
        <taxon>Eukaryota</taxon>
        <taxon>Fungi</taxon>
        <taxon>Dikarya</taxon>
        <taxon>Basidiomycota</taxon>
        <taxon>Agaricomycotina</taxon>
        <taxon>Agaricomycetes</taxon>
        <taxon>Agaricomycetidae</taxon>
        <taxon>Agaricales</taxon>
        <taxon>Tricholomatineae</taxon>
        <taxon>Lyophyllaceae</taxon>
        <taxon>Tricholomella</taxon>
    </lineage>
</organism>
<feature type="compositionally biased region" description="Basic and acidic residues" evidence="1">
    <location>
        <begin position="170"/>
        <end position="181"/>
    </location>
</feature>
<sequence>MTTATKPERRFFGDIGSLRSFGGNGSSSNPPSLKTNSLKARKAMVLTMPTLLGRRRWSQSGDSSDFDSRLRGGIKNKNFTPPSAPTPLQSPKPEAMPSTSRTREISAGAEYNDARDQNKPAKIPRPTMRTKTIIRLISTKFRSHSPPNAPSSPPIHPHSPTQAASGFASKENREAALRERGLLPPLKSNADLSRAEAERDRQLPVLPTPSSEEILAVDGEVRKVSAASRVKEEWEARNKMGMDDHSQRERMKTFKFGALASSPIPKEDVPAIASTPLIAIGTPLPSSDAAPQSSMPESSEIGSPKPSSLRNKRSSPVCRLEEVGSPNVAVLVQHPSAPSESGPFPLPPSPLPPPKITRAKCDAHDILAASVHLPPSPNPSIQVNTLPSPQTPTISLSPPTTFPFLSHAGNSEIGPSDVSTSSDTPFQATTTSTVDAFDFAPTTSLRSRPNALTVKVHDNKIPIIIESPVGEESFLNGSILSPSLSRDPATAIEVTFANESDDTTAEANDDAEAPTHAVHKPRPRNFTEPPILAGLKAPTPERRKSLNPFQRSQTLSPDPSSDSKPNSSRRLSMSASISNMRRSVVGTLSRSIKPIAPKAEQDFDASHLPPSPTIPNSFANQDKVPRSPGPVLMSPTSPKWTTRFAQGQAHPISLELKARQAVSPTLYSRGSILVQTNNIEDEETRRMTELAFLG</sequence>
<dbReference type="EMBL" id="JAACJP010000041">
    <property type="protein sequence ID" value="KAF5372760.1"/>
    <property type="molecule type" value="Genomic_DNA"/>
</dbReference>
<accession>A0A8H5GXI3</accession>
<feature type="region of interest" description="Disordered" evidence="1">
    <location>
        <begin position="280"/>
        <end position="321"/>
    </location>
</feature>
<feature type="compositionally biased region" description="Low complexity" evidence="1">
    <location>
        <begin position="16"/>
        <end position="33"/>
    </location>
</feature>
<feature type="compositionally biased region" description="Low complexity" evidence="1">
    <location>
        <begin position="555"/>
        <end position="578"/>
    </location>
</feature>
<feature type="region of interest" description="Disordered" evidence="1">
    <location>
        <begin position="499"/>
        <end position="578"/>
    </location>
</feature>
<comment type="caution">
    <text evidence="2">The sequence shown here is derived from an EMBL/GenBank/DDBJ whole genome shotgun (WGS) entry which is preliminary data.</text>
</comment>
<feature type="region of interest" description="Disordered" evidence="1">
    <location>
        <begin position="50"/>
        <end position="211"/>
    </location>
</feature>
<evidence type="ECO:0000256" key="1">
    <source>
        <dbReference type="SAM" id="MobiDB-lite"/>
    </source>
</evidence>
<feature type="region of interest" description="Disordered" evidence="1">
    <location>
        <begin position="1"/>
        <end position="38"/>
    </location>
</feature>